<dbReference type="AlphaFoldDB" id="A0A9D1JHQ1"/>
<reference evidence="2" key="2">
    <citation type="journal article" date="2021" name="PeerJ">
        <title>Extensive microbial diversity within the chicken gut microbiome revealed by metagenomics and culture.</title>
        <authorList>
            <person name="Gilroy R."/>
            <person name="Ravi A."/>
            <person name="Getino M."/>
            <person name="Pursley I."/>
            <person name="Horton D.L."/>
            <person name="Alikhan N.F."/>
            <person name="Baker D."/>
            <person name="Gharbi K."/>
            <person name="Hall N."/>
            <person name="Watson M."/>
            <person name="Adriaenssens E.M."/>
            <person name="Foster-Nyarko E."/>
            <person name="Jarju S."/>
            <person name="Secka A."/>
            <person name="Antonio M."/>
            <person name="Oren A."/>
            <person name="Chaudhuri R.R."/>
            <person name="La Ragione R."/>
            <person name="Hildebrand F."/>
            <person name="Pallen M.J."/>
        </authorList>
    </citation>
    <scope>NUCLEOTIDE SEQUENCE</scope>
    <source>
        <strain evidence="2">CHK157-1446</strain>
    </source>
</reference>
<feature type="transmembrane region" description="Helical" evidence="1">
    <location>
        <begin position="37"/>
        <end position="56"/>
    </location>
</feature>
<evidence type="ECO:0000256" key="1">
    <source>
        <dbReference type="SAM" id="Phobius"/>
    </source>
</evidence>
<name>A0A9D1JHQ1_9FIRM</name>
<dbReference type="EMBL" id="DVIR01000041">
    <property type="protein sequence ID" value="HIS24672.1"/>
    <property type="molecule type" value="Genomic_DNA"/>
</dbReference>
<reference evidence="2" key="1">
    <citation type="submission" date="2020-10" db="EMBL/GenBank/DDBJ databases">
        <authorList>
            <person name="Gilroy R."/>
        </authorList>
    </citation>
    <scope>NUCLEOTIDE SEQUENCE</scope>
    <source>
        <strain evidence="2">CHK157-1446</strain>
    </source>
</reference>
<organism evidence="2 3">
    <name type="scientific">Candidatus Faeciplasma gallinarum</name>
    <dbReference type="NCBI Taxonomy" id="2840799"/>
    <lineage>
        <taxon>Bacteria</taxon>
        <taxon>Bacillati</taxon>
        <taxon>Bacillota</taxon>
        <taxon>Clostridia</taxon>
        <taxon>Eubacteriales</taxon>
        <taxon>Oscillospiraceae</taxon>
        <taxon>Oscillospiraceae incertae sedis</taxon>
        <taxon>Candidatus Faeciplasma</taxon>
    </lineage>
</organism>
<sequence>MKIVFKGKYSGNPADIPNEGHRPNAVMFKEPDMNKMALVMNIAAFIVTAVLLVATFVRAKGIDRSDGLQIIIGAVCSMLVLFPHELLHAICFKKTAYVYTNLRQGMLFVTGGEDMSKARFVIMSLLPNIVFGFVPFILYMAIPTYTALGVFGSICIGQGAGDYLNVYNALTQMPRGSKTYLYETHSYWYMPEDNNQ</sequence>
<protein>
    <submittedName>
        <fullName evidence="2">DUF3267 domain-containing protein</fullName>
    </submittedName>
</protein>
<feature type="transmembrane region" description="Helical" evidence="1">
    <location>
        <begin position="120"/>
        <end position="142"/>
    </location>
</feature>
<dbReference type="Proteomes" id="UP000823982">
    <property type="component" value="Unassembled WGS sequence"/>
</dbReference>
<comment type="caution">
    <text evidence="2">The sequence shown here is derived from an EMBL/GenBank/DDBJ whole genome shotgun (WGS) entry which is preliminary data.</text>
</comment>
<keyword evidence="1" id="KW-0812">Transmembrane</keyword>
<keyword evidence="1" id="KW-1133">Transmembrane helix</keyword>
<dbReference type="Pfam" id="PF11667">
    <property type="entry name" value="DUF3267"/>
    <property type="match status" value="1"/>
</dbReference>
<evidence type="ECO:0000313" key="3">
    <source>
        <dbReference type="Proteomes" id="UP000823982"/>
    </source>
</evidence>
<accession>A0A9D1JHQ1</accession>
<feature type="transmembrane region" description="Helical" evidence="1">
    <location>
        <begin position="148"/>
        <end position="170"/>
    </location>
</feature>
<feature type="transmembrane region" description="Helical" evidence="1">
    <location>
        <begin position="68"/>
        <end position="87"/>
    </location>
</feature>
<keyword evidence="1" id="KW-0472">Membrane</keyword>
<dbReference type="InterPro" id="IPR021683">
    <property type="entry name" value="DUF3267"/>
</dbReference>
<proteinExistence type="predicted"/>
<evidence type="ECO:0000313" key="2">
    <source>
        <dbReference type="EMBL" id="HIS24672.1"/>
    </source>
</evidence>
<gene>
    <name evidence="2" type="ORF">IAD01_04630</name>
</gene>